<dbReference type="AlphaFoldDB" id="A0A8X6XEK4"/>
<organism evidence="1 2">
    <name type="scientific">Trichonephila inaurata madagascariensis</name>
    <dbReference type="NCBI Taxonomy" id="2747483"/>
    <lineage>
        <taxon>Eukaryota</taxon>
        <taxon>Metazoa</taxon>
        <taxon>Ecdysozoa</taxon>
        <taxon>Arthropoda</taxon>
        <taxon>Chelicerata</taxon>
        <taxon>Arachnida</taxon>
        <taxon>Araneae</taxon>
        <taxon>Araneomorphae</taxon>
        <taxon>Entelegynae</taxon>
        <taxon>Araneoidea</taxon>
        <taxon>Nephilidae</taxon>
        <taxon>Trichonephila</taxon>
        <taxon>Trichonephila inaurata</taxon>
    </lineage>
</organism>
<protein>
    <submittedName>
        <fullName evidence="1">Uncharacterized protein</fullName>
    </submittedName>
</protein>
<feature type="non-terminal residue" evidence="1">
    <location>
        <position position="1"/>
    </location>
</feature>
<reference evidence="1" key="1">
    <citation type="submission" date="2020-08" db="EMBL/GenBank/DDBJ databases">
        <title>Multicomponent nature underlies the extraordinary mechanical properties of spider dragline silk.</title>
        <authorList>
            <person name="Kono N."/>
            <person name="Nakamura H."/>
            <person name="Mori M."/>
            <person name="Yoshida Y."/>
            <person name="Ohtoshi R."/>
            <person name="Malay A.D."/>
            <person name="Moran D.A.P."/>
            <person name="Tomita M."/>
            <person name="Numata K."/>
            <person name="Arakawa K."/>
        </authorList>
    </citation>
    <scope>NUCLEOTIDE SEQUENCE</scope>
</reference>
<dbReference type="Proteomes" id="UP000886998">
    <property type="component" value="Unassembled WGS sequence"/>
</dbReference>
<accession>A0A8X6XEK4</accession>
<evidence type="ECO:0000313" key="1">
    <source>
        <dbReference type="EMBL" id="GFY51235.1"/>
    </source>
</evidence>
<keyword evidence="2" id="KW-1185">Reference proteome</keyword>
<dbReference type="EMBL" id="BMAV01007952">
    <property type="protein sequence ID" value="GFY51235.1"/>
    <property type="molecule type" value="Genomic_DNA"/>
</dbReference>
<name>A0A8X6XEK4_9ARAC</name>
<evidence type="ECO:0000313" key="2">
    <source>
        <dbReference type="Proteomes" id="UP000886998"/>
    </source>
</evidence>
<gene>
    <name evidence="1" type="ORF">TNIN_214371</name>
</gene>
<proteinExistence type="predicted"/>
<sequence length="56" mass="6697">NFCRTSQGHELSVWLDYYQYGFFPKEKYPNVFSKMKVMSDARRVVASMQSVICFYL</sequence>
<dbReference type="OrthoDB" id="10477982at2759"/>
<comment type="caution">
    <text evidence="1">The sequence shown here is derived from an EMBL/GenBank/DDBJ whole genome shotgun (WGS) entry which is preliminary data.</text>
</comment>